<evidence type="ECO:0000313" key="1">
    <source>
        <dbReference type="EMBL" id="KAI3816313.1"/>
    </source>
</evidence>
<reference evidence="2" key="1">
    <citation type="journal article" date="2022" name="Mol. Ecol. Resour.">
        <title>The genomes of chicory, endive, great burdock and yacon provide insights into Asteraceae palaeo-polyploidization history and plant inulin production.</title>
        <authorList>
            <person name="Fan W."/>
            <person name="Wang S."/>
            <person name="Wang H."/>
            <person name="Wang A."/>
            <person name="Jiang F."/>
            <person name="Liu H."/>
            <person name="Zhao H."/>
            <person name="Xu D."/>
            <person name="Zhang Y."/>
        </authorList>
    </citation>
    <scope>NUCLEOTIDE SEQUENCE [LARGE SCALE GENOMIC DNA]</scope>
    <source>
        <strain evidence="2">cv. Yunnan</strain>
    </source>
</reference>
<evidence type="ECO:0000313" key="2">
    <source>
        <dbReference type="Proteomes" id="UP001056120"/>
    </source>
</evidence>
<comment type="caution">
    <text evidence="1">The sequence shown here is derived from an EMBL/GenBank/DDBJ whole genome shotgun (WGS) entry which is preliminary data.</text>
</comment>
<name>A0ACB9J8P5_9ASTR</name>
<sequence>MAIYRANIKILKKAGVKVNDPVTEVSNGQHVLRKLSYHMNSERDSIISSAAQVRDRYGGGRRSWSGPPLSFVNDW</sequence>
<protein>
    <submittedName>
        <fullName evidence="1">Uncharacterized protein</fullName>
    </submittedName>
</protein>
<accession>A0ACB9J8P5</accession>
<dbReference type="Proteomes" id="UP001056120">
    <property type="component" value="Linkage Group LG05"/>
</dbReference>
<proteinExistence type="predicted"/>
<gene>
    <name evidence="1" type="ORF">L1987_16006</name>
</gene>
<dbReference type="EMBL" id="CM042022">
    <property type="protein sequence ID" value="KAI3816313.1"/>
    <property type="molecule type" value="Genomic_DNA"/>
</dbReference>
<keyword evidence="2" id="KW-1185">Reference proteome</keyword>
<reference evidence="1 2" key="2">
    <citation type="journal article" date="2022" name="Mol. Ecol. Resour.">
        <title>The genomes of chicory, endive, great burdock and yacon provide insights into Asteraceae paleo-polyploidization history and plant inulin production.</title>
        <authorList>
            <person name="Fan W."/>
            <person name="Wang S."/>
            <person name="Wang H."/>
            <person name="Wang A."/>
            <person name="Jiang F."/>
            <person name="Liu H."/>
            <person name="Zhao H."/>
            <person name="Xu D."/>
            <person name="Zhang Y."/>
        </authorList>
    </citation>
    <scope>NUCLEOTIDE SEQUENCE [LARGE SCALE GENOMIC DNA]</scope>
    <source>
        <strain evidence="2">cv. Yunnan</strain>
        <tissue evidence="1">Leaves</tissue>
    </source>
</reference>
<organism evidence="1 2">
    <name type="scientific">Smallanthus sonchifolius</name>
    <dbReference type="NCBI Taxonomy" id="185202"/>
    <lineage>
        <taxon>Eukaryota</taxon>
        <taxon>Viridiplantae</taxon>
        <taxon>Streptophyta</taxon>
        <taxon>Embryophyta</taxon>
        <taxon>Tracheophyta</taxon>
        <taxon>Spermatophyta</taxon>
        <taxon>Magnoliopsida</taxon>
        <taxon>eudicotyledons</taxon>
        <taxon>Gunneridae</taxon>
        <taxon>Pentapetalae</taxon>
        <taxon>asterids</taxon>
        <taxon>campanulids</taxon>
        <taxon>Asterales</taxon>
        <taxon>Asteraceae</taxon>
        <taxon>Asteroideae</taxon>
        <taxon>Heliantheae alliance</taxon>
        <taxon>Millerieae</taxon>
        <taxon>Smallanthus</taxon>
    </lineage>
</organism>